<feature type="transmembrane region" description="Helical" evidence="1">
    <location>
        <begin position="213"/>
        <end position="233"/>
    </location>
</feature>
<feature type="transmembrane region" description="Helical" evidence="1">
    <location>
        <begin position="91"/>
        <end position="114"/>
    </location>
</feature>
<evidence type="ECO:0000313" key="2">
    <source>
        <dbReference type="EMBL" id="ONF62751.1"/>
    </source>
</evidence>
<comment type="caution">
    <text evidence="2">The sequence shown here is derived from an EMBL/GenBank/DDBJ whole genome shotgun (WGS) entry which is preliminary data.</text>
</comment>
<name>A0A1W2LIQ6_9PSEU</name>
<sequence>MQELRRPVALRGKRPSPVALAAFAAGVIPFVLHVWAALRGSLAQDDFVITYHAAKAGPFDFGYFFQDYHGHLAPGGFLLADVVTALAPLNFAVLMAPVLVMQAASSVLLWAVLVRCFGRRWGILVPFTMFTTSTLLLVPTLWWAYAIQIAPVLLAATAALHAHVRYLADGGRWAIATVAWTVFGLAFYEKAVFIPVLIAGITVLLGISLRRHLVLMGVLAAVLAGYAAVFLTLTTSQVGQGGGPVTVGTVADMTGRMLGDTLIPGMVGGPWSGPGPGATFTASPVVVRIVLLLVAVAVLVFGSRVGGLRARKAWILLGLVFVADIGLSAATRLTEVGPELGSDPRYVADLALVVALCLAFAFLEPKPLDRPSDPVPSSAKRPFALALCLALLASSAVGFSRLAPGLRFEHSREFLANARASIERDPDLVLFDSPVPNDILHGWFGENARTSRVVGLIPGFQFDQPASRMSLLDDSGTARTITGVEPVSRGVPGPVAGCGYTVGEQLVRVPLDTPVLGRYLLRIDYFTADGGEGFVDRDGTRVPVWFQPGLHTMYLPIEGLFDKIGFQLSAKGAPVCLAKVDVGKPLTQ</sequence>
<feature type="transmembrane region" description="Helical" evidence="1">
    <location>
        <begin position="121"/>
        <end position="145"/>
    </location>
</feature>
<dbReference type="Proteomes" id="UP000076660">
    <property type="component" value="Unassembled WGS sequence"/>
</dbReference>
<reference evidence="2 3" key="1">
    <citation type="submission" date="2016-12" db="EMBL/GenBank/DDBJ databases">
        <title>Amycolatopsis keratiniphila subsp. keratiniphila genome sequencing and assembly.</title>
        <authorList>
            <person name="Mayilraj S."/>
            <person name="Kaur N."/>
        </authorList>
    </citation>
    <scope>NUCLEOTIDE SEQUENCE [LARGE SCALE GENOMIC DNA]</scope>
    <source>
        <strain evidence="2 3">DSM 44409</strain>
    </source>
</reference>
<keyword evidence="1" id="KW-1133">Transmembrane helix</keyword>
<gene>
    <name evidence="2" type="ORF">AVR91_0237100</name>
</gene>
<protein>
    <recommendedName>
        <fullName evidence="4">Transmembrane protein</fullName>
    </recommendedName>
</protein>
<evidence type="ECO:0008006" key="4">
    <source>
        <dbReference type="Google" id="ProtNLM"/>
    </source>
</evidence>
<dbReference type="AlphaFoldDB" id="A0A1W2LIQ6"/>
<feature type="transmembrane region" description="Helical" evidence="1">
    <location>
        <begin position="313"/>
        <end position="334"/>
    </location>
</feature>
<proteinExistence type="predicted"/>
<accession>A0A1W2LIQ6</accession>
<feature type="transmembrane region" description="Helical" evidence="1">
    <location>
        <begin position="280"/>
        <end position="301"/>
    </location>
</feature>
<feature type="transmembrane region" description="Helical" evidence="1">
    <location>
        <begin position="20"/>
        <end position="38"/>
    </location>
</feature>
<keyword evidence="1" id="KW-0472">Membrane</keyword>
<evidence type="ECO:0000256" key="1">
    <source>
        <dbReference type="SAM" id="Phobius"/>
    </source>
</evidence>
<keyword evidence="1" id="KW-0812">Transmembrane</keyword>
<feature type="transmembrane region" description="Helical" evidence="1">
    <location>
        <begin position="383"/>
        <end position="403"/>
    </location>
</feature>
<feature type="transmembrane region" description="Helical" evidence="1">
    <location>
        <begin position="173"/>
        <end position="206"/>
    </location>
</feature>
<dbReference type="EMBL" id="LQMT02000040">
    <property type="protein sequence ID" value="ONF62751.1"/>
    <property type="molecule type" value="Genomic_DNA"/>
</dbReference>
<organism evidence="2 3">
    <name type="scientific">Amycolatopsis keratiniphila subsp. keratiniphila</name>
    <dbReference type="NCBI Taxonomy" id="227715"/>
    <lineage>
        <taxon>Bacteria</taxon>
        <taxon>Bacillati</taxon>
        <taxon>Actinomycetota</taxon>
        <taxon>Actinomycetes</taxon>
        <taxon>Pseudonocardiales</taxon>
        <taxon>Pseudonocardiaceae</taxon>
        <taxon>Amycolatopsis</taxon>
        <taxon>Amycolatopsis japonica group</taxon>
    </lineage>
</organism>
<feature type="transmembrane region" description="Helical" evidence="1">
    <location>
        <begin position="346"/>
        <end position="363"/>
    </location>
</feature>
<evidence type="ECO:0000313" key="3">
    <source>
        <dbReference type="Proteomes" id="UP000076660"/>
    </source>
</evidence>